<sequence>MFRATTTIARAARATAPRRTMASSSGLPLPSVSTVVLTTGALGAAGYWAYLRQQEKLHQSAIIWHGADRGARPPTEQVFFPPEERGEMPQWKRIWRTTTPSGFNREGDTELVAEEGQQPTV</sequence>
<evidence type="ECO:0000256" key="2">
    <source>
        <dbReference type="SAM" id="Phobius"/>
    </source>
</evidence>
<keyword evidence="2" id="KW-0472">Membrane</keyword>
<keyword evidence="2" id="KW-1133">Transmembrane helix</keyword>
<organism evidence="3">
    <name type="scientific">Pelagomonas calceolata</name>
    <dbReference type="NCBI Taxonomy" id="35677"/>
    <lineage>
        <taxon>Eukaryota</taxon>
        <taxon>Sar</taxon>
        <taxon>Stramenopiles</taxon>
        <taxon>Ochrophyta</taxon>
        <taxon>Pelagophyceae</taxon>
        <taxon>Pelagomonadales</taxon>
        <taxon>Pelagomonadaceae</taxon>
        <taxon>Pelagomonas</taxon>
    </lineage>
</organism>
<feature type="transmembrane region" description="Helical" evidence="2">
    <location>
        <begin position="27"/>
        <end position="50"/>
    </location>
</feature>
<proteinExistence type="predicted"/>
<dbReference type="EMBL" id="HBIW01012125">
    <property type="protein sequence ID" value="CAE0694969.1"/>
    <property type="molecule type" value="Transcribed_RNA"/>
</dbReference>
<keyword evidence="2" id="KW-0812">Transmembrane</keyword>
<accession>A0A7S3ZV15</accession>
<name>A0A7S3ZV15_9STRA</name>
<evidence type="ECO:0000256" key="1">
    <source>
        <dbReference type="SAM" id="MobiDB-lite"/>
    </source>
</evidence>
<evidence type="ECO:0000313" key="3">
    <source>
        <dbReference type="EMBL" id="CAE0694969.1"/>
    </source>
</evidence>
<feature type="region of interest" description="Disordered" evidence="1">
    <location>
        <begin position="98"/>
        <end position="121"/>
    </location>
</feature>
<reference evidence="3" key="1">
    <citation type="submission" date="2021-01" db="EMBL/GenBank/DDBJ databases">
        <authorList>
            <person name="Corre E."/>
            <person name="Pelletier E."/>
            <person name="Niang G."/>
            <person name="Scheremetjew M."/>
            <person name="Finn R."/>
            <person name="Kale V."/>
            <person name="Holt S."/>
            <person name="Cochrane G."/>
            <person name="Meng A."/>
            <person name="Brown T."/>
            <person name="Cohen L."/>
        </authorList>
    </citation>
    <scope>NUCLEOTIDE SEQUENCE</scope>
    <source>
        <strain evidence="3">CCMP1756</strain>
    </source>
</reference>
<dbReference type="AlphaFoldDB" id="A0A7S3ZV15"/>
<protein>
    <submittedName>
        <fullName evidence="3">Uncharacterized protein</fullName>
    </submittedName>
</protein>
<gene>
    <name evidence="3" type="ORF">PCAL00307_LOCUS10405</name>
</gene>